<dbReference type="InterPro" id="IPR038601">
    <property type="entry name" value="MttB-like_sf"/>
</dbReference>
<comment type="caution">
    <text evidence="1">The sequence shown here is derived from an EMBL/GenBank/DDBJ whole genome shotgun (WGS) entry which is preliminary data.</text>
</comment>
<dbReference type="AlphaFoldDB" id="A0A0F9M9N5"/>
<dbReference type="Gene3D" id="3.20.20.480">
    <property type="entry name" value="Trimethylamine methyltransferase-like"/>
    <property type="match status" value="1"/>
</dbReference>
<sequence>MLLKLAWMNLRYKLEGGLSKQDMDKMWEGALRLIRKVGLKVPHEGIRRLIAEIDGVEIRDDNVTFNAELVEKARVAQDYSDWPPDLGPENPNVIAGAYIKNVLDPETNKIRPALIAGPG</sequence>
<gene>
    <name evidence="1" type="ORF">LCGC14_1487450</name>
</gene>
<evidence type="ECO:0000313" key="1">
    <source>
        <dbReference type="EMBL" id="KKM65817.1"/>
    </source>
</evidence>
<accession>A0A0F9M9N5</accession>
<proteinExistence type="predicted"/>
<protein>
    <submittedName>
        <fullName evidence="1">Uncharacterized protein</fullName>
    </submittedName>
</protein>
<reference evidence="1" key="1">
    <citation type="journal article" date="2015" name="Nature">
        <title>Complex archaea that bridge the gap between prokaryotes and eukaryotes.</title>
        <authorList>
            <person name="Spang A."/>
            <person name="Saw J.H."/>
            <person name="Jorgensen S.L."/>
            <person name="Zaremba-Niedzwiedzka K."/>
            <person name="Martijn J."/>
            <person name="Lind A.E."/>
            <person name="van Eijk R."/>
            <person name="Schleper C."/>
            <person name="Guy L."/>
            <person name="Ettema T.J."/>
        </authorList>
    </citation>
    <scope>NUCLEOTIDE SEQUENCE</scope>
</reference>
<dbReference type="EMBL" id="LAZR01010655">
    <property type="protein sequence ID" value="KKM65817.1"/>
    <property type="molecule type" value="Genomic_DNA"/>
</dbReference>
<organism evidence="1">
    <name type="scientific">marine sediment metagenome</name>
    <dbReference type="NCBI Taxonomy" id="412755"/>
    <lineage>
        <taxon>unclassified sequences</taxon>
        <taxon>metagenomes</taxon>
        <taxon>ecological metagenomes</taxon>
    </lineage>
</organism>
<name>A0A0F9M9N5_9ZZZZ</name>